<dbReference type="InterPro" id="IPR043561">
    <property type="entry name" value="LHW-like"/>
</dbReference>
<feature type="compositionally biased region" description="Basic and acidic residues" evidence="3">
    <location>
        <begin position="597"/>
        <end position="611"/>
    </location>
</feature>
<dbReference type="PANTHER" id="PTHR46196:SF4">
    <property type="entry name" value="TRANSCRIPTION FACTOR LHW"/>
    <property type="match status" value="1"/>
</dbReference>
<dbReference type="InterPro" id="IPR011598">
    <property type="entry name" value="bHLH_dom"/>
</dbReference>
<dbReference type="PANTHER" id="PTHR46196">
    <property type="entry name" value="TRANSCRIPTION FACTOR BHLH155-LIKE ISOFORM X1-RELATED"/>
    <property type="match status" value="1"/>
</dbReference>
<evidence type="ECO:0000313" key="5">
    <source>
        <dbReference type="EMBL" id="JAT44740.1"/>
    </source>
</evidence>
<evidence type="ECO:0000256" key="3">
    <source>
        <dbReference type="SAM" id="MobiDB-lite"/>
    </source>
</evidence>
<dbReference type="CDD" id="cd18915">
    <property type="entry name" value="bHLH_AtLHW_like"/>
    <property type="match status" value="1"/>
</dbReference>
<feature type="domain" description="BHLH" evidence="4">
    <location>
        <begin position="596"/>
        <end position="645"/>
    </location>
</feature>
<gene>
    <name evidence="5" type="primary">At1g06150_8</name>
    <name evidence="5" type="ORF">g.62045</name>
</gene>
<name>A0A1D1XQT6_9ARAE</name>
<keyword evidence="2" id="KW-0804">Transcription</keyword>
<dbReference type="GO" id="GO:0046983">
    <property type="term" value="F:protein dimerization activity"/>
    <property type="evidence" value="ECO:0007669"/>
    <property type="project" value="InterPro"/>
</dbReference>
<organism evidence="5">
    <name type="scientific">Anthurium amnicola</name>
    <dbReference type="NCBI Taxonomy" id="1678845"/>
    <lineage>
        <taxon>Eukaryota</taxon>
        <taxon>Viridiplantae</taxon>
        <taxon>Streptophyta</taxon>
        <taxon>Embryophyta</taxon>
        <taxon>Tracheophyta</taxon>
        <taxon>Spermatophyta</taxon>
        <taxon>Magnoliopsida</taxon>
        <taxon>Liliopsida</taxon>
        <taxon>Araceae</taxon>
        <taxon>Pothoideae</taxon>
        <taxon>Potheae</taxon>
        <taxon>Anthurium</taxon>
    </lineage>
</organism>
<proteinExistence type="predicted"/>
<dbReference type="AlphaFoldDB" id="A0A1D1XQT6"/>
<protein>
    <submittedName>
        <fullName evidence="5">Putative basic helix-loop-helix protein At1g06150</fullName>
    </submittedName>
</protein>
<sequence length="807" mass="87696">TIAVIPVLPYGVVQLGSTQMVMENMAFIEHVRQSFLQLGCVPGALLAGGLQRSLDPQKEVSILGLPTSLDQSGITCFNLSGPLSFRSQMNKFPMSPSQSSSMYGKPLLDKVPVNLKPTTTMVGMSINNCSDQAVLPSILHHNGPLEGLLSNTDVECQQTRTHESYFGNQHQHSLVGGSSLSSSRVLHFGGQLLPNVLQRNFVNSTPTSDTTKSIQLWPHGKIVSSALNDSKSLVGREESSNNGNQLRISGLLPCGTEREPIGIQNVNAYAIAKAQLVSNTNHSSSNSTSVEVTQSTTDKHMDGISTVTMSNVGNDLSQALENPHIDPNTSTLCSAPSTYIVQDCWVNCLSPFQSTHGDRSFVCVDSSPSKNVQKDDVECKSVHIVGASTPAECFPRISGDDLFDILGTDFKSKHYSRSLDAFAINGSGLSTGESGTYLSTCISQLEVDPIFDVMHDEIFGYTGIFSETGPDQLLDAVVSKINSGSKQVSDDDLYRKTNNSLVHKGSIESGWASLQQQMHGEHFGLPPLNLKVEPASSSVKSAGSMDKTGECSQKDATYKSQISLWVENGQNMQIDSMLPAQCKKIDDVGKSNRKRPRPGESPRPRPKDRQMIQDRVKELREIVPNGAKCSIDALLERTIKHMLFLQCVTKHADKLRETGEPKIISKEGGLLLKDNFEGGATWAFEVGTRSMVCPIIVEDLNPPRQLLVEMLCEERGFFLEIADLIRGLGLTILKGVMEARKDKVWARFAVEANRDVTRMDIFMSLVRLLEPSAGSGVAALGFNNGNIPCNMVCQSSIPATGLANHLQ</sequence>
<dbReference type="EMBL" id="GDJX01023196">
    <property type="protein sequence ID" value="JAT44740.1"/>
    <property type="molecule type" value="Transcribed_RNA"/>
</dbReference>
<keyword evidence="1" id="KW-0805">Transcription regulation</keyword>
<evidence type="ECO:0000256" key="1">
    <source>
        <dbReference type="ARBA" id="ARBA00023015"/>
    </source>
</evidence>
<dbReference type="PROSITE" id="PS50888">
    <property type="entry name" value="BHLH"/>
    <property type="match status" value="1"/>
</dbReference>
<evidence type="ECO:0000259" key="4">
    <source>
        <dbReference type="PROSITE" id="PS50888"/>
    </source>
</evidence>
<evidence type="ECO:0000256" key="2">
    <source>
        <dbReference type="ARBA" id="ARBA00023163"/>
    </source>
</evidence>
<feature type="region of interest" description="Disordered" evidence="3">
    <location>
        <begin position="586"/>
        <end position="611"/>
    </location>
</feature>
<dbReference type="InterPro" id="IPR025610">
    <property type="entry name" value="MYC/MYB_N"/>
</dbReference>
<reference evidence="5" key="1">
    <citation type="submission" date="2015-07" db="EMBL/GenBank/DDBJ databases">
        <title>Transcriptome Assembly of Anthurium amnicola.</title>
        <authorList>
            <person name="Suzuki J."/>
        </authorList>
    </citation>
    <scope>NUCLEOTIDE SEQUENCE</scope>
</reference>
<dbReference type="Pfam" id="PF14215">
    <property type="entry name" value="bHLH-MYC_N"/>
    <property type="match status" value="1"/>
</dbReference>
<dbReference type="Pfam" id="PF23176">
    <property type="entry name" value="bHLH_LHW"/>
    <property type="match status" value="1"/>
</dbReference>
<feature type="non-terminal residue" evidence="5">
    <location>
        <position position="1"/>
    </location>
</feature>
<dbReference type="GO" id="GO:0003700">
    <property type="term" value="F:DNA-binding transcription factor activity"/>
    <property type="evidence" value="ECO:0007669"/>
    <property type="project" value="InterPro"/>
</dbReference>
<accession>A0A1D1XQT6</accession>